<evidence type="ECO:0000313" key="6">
    <source>
        <dbReference type="Proteomes" id="UP000304912"/>
    </source>
</evidence>
<dbReference type="Proteomes" id="UP000304912">
    <property type="component" value="Chromosome"/>
</dbReference>
<dbReference type="KEGG" id="salk:FBQ74_11805"/>
<evidence type="ECO:0000259" key="4">
    <source>
        <dbReference type="Pfam" id="PF25607"/>
    </source>
</evidence>
<dbReference type="InterPro" id="IPR025738">
    <property type="entry name" value="BatD"/>
</dbReference>
<dbReference type="Pfam" id="PF25607">
    <property type="entry name" value="DUF7939"/>
    <property type="match status" value="1"/>
</dbReference>
<dbReference type="InterPro" id="IPR057699">
    <property type="entry name" value="DUF7939"/>
</dbReference>
<feature type="signal peptide" evidence="3">
    <location>
        <begin position="1"/>
        <end position="19"/>
    </location>
</feature>
<reference evidence="5 6" key="1">
    <citation type="submission" date="2019-04" db="EMBL/GenBank/DDBJ databases">
        <title>Salinimonas iocasae sp. nov., a halophilic bacterium isolated from the outer tube casing of tubeworms in Okinawa Trough.</title>
        <authorList>
            <person name="Zhang H."/>
            <person name="Wang H."/>
            <person name="Li C."/>
        </authorList>
    </citation>
    <scope>NUCLEOTIDE SEQUENCE [LARGE SCALE GENOMIC DNA]</scope>
    <source>
        <strain evidence="5 6">KX18D6</strain>
    </source>
</reference>
<protein>
    <submittedName>
        <fullName evidence="5">Protein BatD</fullName>
    </submittedName>
</protein>
<sequence length="574" mass="64046">MRVSFFAILGLFLSAIAYADTSRVEAEVDKTQVMVDEAIRLTVTAYGDPRRDAFDSSALLDDFVVGRTSASNRTSLIQGKRSQSTSWTTPLFPRKEGTFTIPSFNIEGKQTQPITVEVVAVPDASDGSQPARDYYLTTEVDNASGYVNQQILYTLKLFLSTDIERGSLTPPELKKGIVRQLGEDERSVDLVNGRRYQIIERKYAIIPQRSGELTIRGPVFTGEVLAPDTNQRFGFFNRTQTINRLGADISVNVKAKPDNVSGDWLPSERVELHEEWPQNSEFVVGEPITRTLTLTATGVVEEQLPELDVRYPPGFKTYPDQSRSATVDRDNQLIAQRVESMAVIPTSPGKIVLPEVTVPWFNLKTQEIAYATIPARSIMVEPASNSPRANNPTVAPEQPVSDTTSPQNTVDSATGETSQKMTLLTWFLGGFCIFLLAVLVIVVTHYRRKLHHFEHNKAPRRLPEPQAEKIAFKALRQAVSEKDIVATQSGLRQWMTHLFEGMPPSRAADNALTAPLQPFVDQMLESAYGNGHTEWDNQSMLATLKQVRENWSTQYNTNSRGLPDLYARKPAITK</sequence>
<keyword evidence="2" id="KW-0472">Membrane</keyword>
<feature type="domain" description="DUF7939" evidence="4">
    <location>
        <begin position="469"/>
        <end position="550"/>
    </location>
</feature>
<dbReference type="EMBL" id="CP039852">
    <property type="protein sequence ID" value="QCZ94113.1"/>
    <property type="molecule type" value="Genomic_DNA"/>
</dbReference>
<keyword evidence="2" id="KW-0812">Transmembrane</keyword>
<evidence type="ECO:0000256" key="2">
    <source>
        <dbReference type="SAM" id="Phobius"/>
    </source>
</evidence>
<gene>
    <name evidence="5" type="ORF">FBQ74_11805</name>
</gene>
<dbReference type="PANTHER" id="PTHR40940:SF1">
    <property type="entry name" value="PROTEIN BATD"/>
    <property type="match status" value="1"/>
</dbReference>
<dbReference type="PANTHER" id="PTHR40940">
    <property type="entry name" value="PROTEIN BATD-RELATED"/>
    <property type="match status" value="1"/>
</dbReference>
<dbReference type="Pfam" id="PF13584">
    <property type="entry name" value="BatD"/>
    <property type="match status" value="2"/>
</dbReference>
<accession>A0A5B7YFR7</accession>
<proteinExistence type="predicted"/>
<organism evidence="5 6">
    <name type="scientific">Salinimonas iocasae</name>
    <dbReference type="NCBI Taxonomy" id="2572577"/>
    <lineage>
        <taxon>Bacteria</taxon>
        <taxon>Pseudomonadati</taxon>
        <taxon>Pseudomonadota</taxon>
        <taxon>Gammaproteobacteria</taxon>
        <taxon>Alteromonadales</taxon>
        <taxon>Alteromonadaceae</taxon>
        <taxon>Alteromonas/Salinimonas group</taxon>
        <taxon>Salinimonas</taxon>
    </lineage>
</organism>
<feature type="compositionally biased region" description="Polar residues" evidence="1">
    <location>
        <begin position="383"/>
        <end position="393"/>
    </location>
</feature>
<dbReference type="OrthoDB" id="5293418at2"/>
<evidence type="ECO:0000256" key="3">
    <source>
        <dbReference type="SAM" id="SignalP"/>
    </source>
</evidence>
<keyword evidence="3" id="KW-0732">Signal</keyword>
<feature type="chain" id="PRO_5022824686" evidence="3">
    <location>
        <begin position="20"/>
        <end position="574"/>
    </location>
</feature>
<keyword evidence="6" id="KW-1185">Reference proteome</keyword>
<feature type="transmembrane region" description="Helical" evidence="2">
    <location>
        <begin position="423"/>
        <end position="443"/>
    </location>
</feature>
<evidence type="ECO:0000256" key="1">
    <source>
        <dbReference type="SAM" id="MobiDB-lite"/>
    </source>
</evidence>
<dbReference type="AlphaFoldDB" id="A0A5B7YFR7"/>
<name>A0A5B7YFR7_9ALTE</name>
<keyword evidence="2" id="KW-1133">Transmembrane helix</keyword>
<feature type="region of interest" description="Disordered" evidence="1">
    <location>
        <begin position="382"/>
        <end position="415"/>
    </location>
</feature>
<evidence type="ECO:0000313" key="5">
    <source>
        <dbReference type="EMBL" id="QCZ94113.1"/>
    </source>
</evidence>
<feature type="compositionally biased region" description="Polar residues" evidence="1">
    <location>
        <begin position="400"/>
        <end position="415"/>
    </location>
</feature>